<keyword evidence="2" id="KW-1185">Reference proteome</keyword>
<dbReference type="Pfam" id="PF12311">
    <property type="entry name" value="DUF3632"/>
    <property type="match status" value="1"/>
</dbReference>
<dbReference type="AlphaFoldDB" id="A0AA39Y3Z4"/>
<dbReference type="PANTHER" id="PTHR38797:SF4">
    <property type="entry name" value="NUCLEAR PORE COMPLEX PROTEIN NUP85"/>
    <property type="match status" value="1"/>
</dbReference>
<organism evidence="1 2">
    <name type="scientific">Lasiodiplodia hormozganensis</name>
    <dbReference type="NCBI Taxonomy" id="869390"/>
    <lineage>
        <taxon>Eukaryota</taxon>
        <taxon>Fungi</taxon>
        <taxon>Dikarya</taxon>
        <taxon>Ascomycota</taxon>
        <taxon>Pezizomycotina</taxon>
        <taxon>Dothideomycetes</taxon>
        <taxon>Dothideomycetes incertae sedis</taxon>
        <taxon>Botryosphaeriales</taxon>
        <taxon>Botryosphaeriaceae</taxon>
        <taxon>Lasiodiplodia</taxon>
    </lineage>
</organism>
<dbReference type="EMBL" id="JAUJDW010000055">
    <property type="protein sequence ID" value="KAK0645294.1"/>
    <property type="molecule type" value="Genomic_DNA"/>
</dbReference>
<protein>
    <submittedName>
        <fullName evidence="1">Uncharacterized protein</fullName>
    </submittedName>
</protein>
<dbReference type="InterPro" id="IPR022085">
    <property type="entry name" value="OpdG"/>
</dbReference>
<dbReference type="Proteomes" id="UP001175001">
    <property type="component" value="Unassembled WGS sequence"/>
</dbReference>
<proteinExistence type="predicted"/>
<evidence type="ECO:0000313" key="1">
    <source>
        <dbReference type="EMBL" id="KAK0645294.1"/>
    </source>
</evidence>
<evidence type="ECO:0000313" key="2">
    <source>
        <dbReference type="Proteomes" id="UP001175001"/>
    </source>
</evidence>
<dbReference type="InterPro" id="IPR053204">
    <property type="entry name" value="Oxopyrrolidines_Biosynth-assoc"/>
</dbReference>
<accession>A0AA39Y3Z4</accession>
<sequence length="277" mass="30955">MAVEVNFQSVEDIEFTASERAIFNVLKATLQYPANPQTKATKLAADIEFFCNSAEGAAAIDELLWYLWAVIVEIAQQIPPGHPWQVSLIESLDNLRQRDGSVLGSDKSTMLWKDLPNLSACVREKWIDPTDSGEDPSDNFAKWVNLNSFIAGLTRKGFAPWLNLPIWQLRAALEEPIVKGPAMECRLQVASEWLLHCAGPIFKDMKLDEDEEVDESLARALRTGPLCEGKAPQSVERWNFWKKRLSELSGELGSLEVDPGIKGRISDALKSMEVAEK</sequence>
<reference evidence="1" key="1">
    <citation type="submission" date="2023-06" db="EMBL/GenBank/DDBJ databases">
        <title>Multi-omics analyses reveal the molecular pathogenesis toolkit of Lasiodiplodia hormozganensis, a cross-kingdom pathogen.</title>
        <authorList>
            <person name="Felix C."/>
            <person name="Meneses R."/>
            <person name="Goncalves M.F.M."/>
            <person name="Tilleman L."/>
            <person name="Duarte A.S."/>
            <person name="Jorrin-Novo J.V."/>
            <person name="Van De Peer Y."/>
            <person name="Deforce D."/>
            <person name="Van Nieuwerburgh F."/>
            <person name="Esteves A.C."/>
            <person name="Alves A."/>
        </authorList>
    </citation>
    <scope>NUCLEOTIDE SEQUENCE</scope>
    <source>
        <strain evidence="1">CBS 339.90</strain>
    </source>
</reference>
<dbReference type="PANTHER" id="PTHR38797">
    <property type="entry name" value="NUCLEAR PORE COMPLEX PROTEIN NUP85-RELATED"/>
    <property type="match status" value="1"/>
</dbReference>
<comment type="caution">
    <text evidence="1">The sequence shown here is derived from an EMBL/GenBank/DDBJ whole genome shotgun (WGS) entry which is preliminary data.</text>
</comment>
<gene>
    <name evidence="1" type="ORF">DIS24_g8068</name>
</gene>
<name>A0AA39Y3Z4_9PEZI</name>